<dbReference type="Proteomes" id="UP001209317">
    <property type="component" value="Unassembled WGS sequence"/>
</dbReference>
<dbReference type="EMBL" id="JAOTPL010000001">
    <property type="protein sequence ID" value="MCU7692927.1"/>
    <property type="molecule type" value="Genomic_DNA"/>
</dbReference>
<gene>
    <name evidence="2" type="ORF">OD355_00165</name>
</gene>
<dbReference type="AlphaFoldDB" id="A0AAE3INI4"/>
<feature type="chain" id="PRO_5042126050" description="Outer membrane protein" evidence="1">
    <location>
        <begin position="24"/>
        <end position="155"/>
    </location>
</feature>
<organism evidence="2 3">
    <name type="scientific">Haoranjiania flava</name>
    <dbReference type="NCBI Taxonomy" id="1856322"/>
    <lineage>
        <taxon>Bacteria</taxon>
        <taxon>Pseudomonadati</taxon>
        <taxon>Bacteroidota</taxon>
        <taxon>Chitinophagia</taxon>
        <taxon>Chitinophagales</taxon>
        <taxon>Chitinophagaceae</taxon>
        <taxon>Haoranjiania</taxon>
    </lineage>
</organism>
<proteinExistence type="predicted"/>
<evidence type="ECO:0000313" key="2">
    <source>
        <dbReference type="EMBL" id="MCU7692927.1"/>
    </source>
</evidence>
<evidence type="ECO:0000256" key="1">
    <source>
        <dbReference type="SAM" id="SignalP"/>
    </source>
</evidence>
<accession>A0AAE3INI4</accession>
<evidence type="ECO:0000313" key="3">
    <source>
        <dbReference type="Proteomes" id="UP001209317"/>
    </source>
</evidence>
<sequence length="155" mass="16313">MKKLFVGAFILGAALLGSHQASAQSYKTAGGLFVDFGDGSTAVGPALKQSIGGPNALQGMVLFADNTVVLGGEYSYNKSIPGANGLDWNIGFGPQVWIGKDNSAFAIRPTLGLEYTIPSAPINIGLDWRPLWALSDGSNFAAGRFGLGLRYIFKR</sequence>
<protein>
    <recommendedName>
        <fullName evidence="4">Outer membrane protein</fullName>
    </recommendedName>
</protein>
<name>A0AAE3INI4_9BACT</name>
<evidence type="ECO:0008006" key="4">
    <source>
        <dbReference type="Google" id="ProtNLM"/>
    </source>
</evidence>
<dbReference type="RefSeq" id="WP_263036415.1">
    <property type="nucleotide sequence ID" value="NZ_JAOTPL010000001.1"/>
</dbReference>
<keyword evidence="3" id="KW-1185">Reference proteome</keyword>
<comment type="caution">
    <text evidence="2">The sequence shown here is derived from an EMBL/GenBank/DDBJ whole genome shotgun (WGS) entry which is preliminary data.</text>
</comment>
<keyword evidence="1" id="KW-0732">Signal</keyword>
<reference evidence="2" key="1">
    <citation type="submission" date="2022-10" db="EMBL/GenBank/DDBJ databases">
        <authorList>
            <person name="Kim H.S."/>
            <person name="Kim J.-S."/>
            <person name="Suh M.K."/>
            <person name="Eom M.K."/>
            <person name="Lee J.-S."/>
        </authorList>
    </citation>
    <scope>NUCLEOTIDE SEQUENCE</scope>
    <source>
        <strain evidence="2">LIP-5</strain>
    </source>
</reference>
<feature type="signal peptide" evidence="1">
    <location>
        <begin position="1"/>
        <end position="23"/>
    </location>
</feature>